<gene>
    <name evidence="3" type="ORF">TRIADDRAFT_19905</name>
</gene>
<evidence type="ECO:0000259" key="1">
    <source>
        <dbReference type="Pfam" id="PF24785"/>
    </source>
</evidence>
<dbReference type="InParanoid" id="B3RIL7"/>
<dbReference type="InterPro" id="IPR055286">
    <property type="entry name" value="RXYLT1-like"/>
</dbReference>
<dbReference type="InterPro" id="IPR057539">
    <property type="entry name" value="RXYLT1_N"/>
</dbReference>
<reference evidence="3 4" key="1">
    <citation type="journal article" date="2008" name="Nature">
        <title>The Trichoplax genome and the nature of placozoans.</title>
        <authorList>
            <person name="Srivastava M."/>
            <person name="Begovic E."/>
            <person name="Chapman J."/>
            <person name="Putnam N.H."/>
            <person name="Hellsten U."/>
            <person name="Kawashima T."/>
            <person name="Kuo A."/>
            <person name="Mitros T."/>
            <person name="Salamov A."/>
            <person name="Carpenter M.L."/>
            <person name="Signorovitch A.Y."/>
            <person name="Moreno M.A."/>
            <person name="Kamm K."/>
            <person name="Grimwood J."/>
            <person name="Schmutz J."/>
            <person name="Shapiro H."/>
            <person name="Grigoriev I.V."/>
            <person name="Buss L.W."/>
            <person name="Schierwater B."/>
            <person name="Dellaporta S.L."/>
            <person name="Rokhsar D.S."/>
        </authorList>
    </citation>
    <scope>NUCLEOTIDE SEQUENCE [LARGE SCALE GENOMIC DNA]</scope>
    <source>
        <strain evidence="3 4">Grell-BS-1999</strain>
    </source>
</reference>
<protein>
    <recommendedName>
        <fullName evidence="5">Exostosin GT47 domain-containing protein</fullName>
    </recommendedName>
</protein>
<organism evidence="3 4">
    <name type="scientific">Trichoplax adhaerens</name>
    <name type="common">Trichoplax reptans</name>
    <dbReference type="NCBI Taxonomy" id="10228"/>
    <lineage>
        <taxon>Eukaryota</taxon>
        <taxon>Metazoa</taxon>
        <taxon>Placozoa</taxon>
        <taxon>Uniplacotomia</taxon>
        <taxon>Trichoplacea</taxon>
        <taxon>Trichoplacidae</taxon>
        <taxon>Trichoplax</taxon>
    </lineage>
</organism>
<dbReference type="Proteomes" id="UP000009022">
    <property type="component" value="Unassembled WGS sequence"/>
</dbReference>
<dbReference type="OrthoDB" id="8560686at2759"/>
<dbReference type="Pfam" id="PF24785">
    <property type="entry name" value="RXYLT1_C"/>
    <property type="match status" value="1"/>
</dbReference>
<dbReference type="GeneID" id="6749424"/>
<dbReference type="OMA" id="IVGRTHY"/>
<dbReference type="GO" id="GO:0035269">
    <property type="term" value="P:protein O-linked glycosylation via mannose"/>
    <property type="evidence" value="ECO:0000318"/>
    <property type="project" value="GO_Central"/>
</dbReference>
<dbReference type="CTD" id="6749424"/>
<keyword evidence="4" id="KW-1185">Reference proteome</keyword>
<dbReference type="STRING" id="10228.B3RIL7"/>
<dbReference type="eggNOG" id="ENOG502QT2E">
    <property type="taxonomic scope" value="Eukaryota"/>
</dbReference>
<evidence type="ECO:0000313" key="4">
    <source>
        <dbReference type="Proteomes" id="UP000009022"/>
    </source>
</evidence>
<feature type="domain" description="RXYLT1 C-terminal" evidence="1">
    <location>
        <begin position="173"/>
        <end position="360"/>
    </location>
</feature>
<dbReference type="RefSeq" id="XP_002108942.1">
    <property type="nucleotide sequence ID" value="XM_002108906.1"/>
</dbReference>
<evidence type="ECO:0000259" key="2">
    <source>
        <dbReference type="Pfam" id="PF24786"/>
    </source>
</evidence>
<dbReference type="GO" id="GO:0120053">
    <property type="term" value="F:ribitol beta-1,4-xylosyltransferase activity"/>
    <property type="evidence" value="ECO:0000318"/>
    <property type="project" value="GO_Central"/>
</dbReference>
<name>B3RIL7_TRIAD</name>
<feature type="domain" description="RXYLT1 N-terminal" evidence="2">
    <location>
        <begin position="26"/>
        <end position="167"/>
    </location>
</feature>
<sequence>MIHEIRLKRKQTIPNFDKTNKTLRSVEIWGKAAIGEYLWRHVFNETIINKIDERGAVSVGTDIINDVGFKFLSGPGIIQQNSGKDSENVILILNGRSSDKIKFAKTWLEHLPSLKKLRNVALVMLGNERCDNKWIDPYVNDNRYKVRIVHLVYDDPRIDQQKFYQWPLGVATYRGFPLVSSMEVDITSQRRYICNFLGTVYNNSTRQKLQEIFLKNSLGDICYSNFRPRWLSMETKASSLLYQKVLRQSDITLCPIGFNSETYRIYEACSLGSIPVIEDVVAPGNCDSSLSSSPFRLLKKLKAPFIFIKDWSELPAIIRKESAMSENDKIIRRKLLLHWYHSFKIYLRNHYIKTIKENFF</sequence>
<evidence type="ECO:0000313" key="3">
    <source>
        <dbReference type="EMBL" id="EDV29740.1"/>
    </source>
</evidence>
<proteinExistence type="predicted"/>
<dbReference type="InterPro" id="IPR057538">
    <property type="entry name" value="RXYLT1_C"/>
</dbReference>
<dbReference type="HOGENOM" id="CLU_040812_0_0_1"/>
<dbReference type="CDD" id="cd21099">
    <property type="entry name" value="RXYLT1-like"/>
    <property type="match status" value="1"/>
</dbReference>
<dbReference type="PANTHER" id="PTHR15576">
    <property type="entry name" value="RIBITOL-5-PHOSPHATE XYLOSYLTRANSFERASE 1"/>
    <property type="match status" value="1"/>
</dbReference>
<dbReference type="FunCoup" id="B3RIL7">
    <property type="interactions" value="355"/>
</dbReference>
<dbReference type="Pfam" id="PF24786">
    <property type="entry name" value="RXYLT1_N"/>
    <property type="match status" value="1"/>
</dbReference>
<dbReference type="AlphaFoldDB" id="B3RIL7"/>
<dbReference type="KEGG" id="tad:TRIADDRAFT_19905"/>
<dbReference type="PANTHER" id="PTHR15576:SF1">
    <property type="entry name" value="RIBITOL-5-PHOSPHATE XYLOSYLTRANSFERASE 1"/>
    <property type="match status" value="1"/>
</dbReference>
<dbReference type="PhylomeDB" id="B3RIL7"/>
<dbReference type="GO" id="GO:0005794">
    <property type="term" value="C:Golgi apparatus"/>
    <property type="evidence" value="ECO:0000318"/>
    <property type="project" value="GO_Central"/>
</dbReference>
<evidence type="ECO:0008006" key="5">
    <source>
        <dbReference type="Google" id="ProtNLM"/>
    </source>
</evidence>
<dbReference type="EMBL" id="DS985241">
    <property type="protein sequence ID" value="EDV29740.1"/>
    <property type="molecule type" value="Genomic_DNA"/>
</dbReference>
<accession>B3RIL7</accession>